<organism evidence="2 3">
    <name type="scientific">Actinocorallia libanotica</name>
    <dbReference type="NCBI Taxonomy" id="46162"/>
    <lineage>
        <taxon>Bacteria</taxon>
        <taxon>Bacillati</taxon>
        <taxon>Actinomycetota</taxon>
        <taxon>Actinomycetes</taxon>
        <taxon>Streptosporangiales</taxon>
        <taxon>Thermomonosporaceae</taxon>
        <taxon>Actinocorallia</taxon>
    </lineage>
</organism>
<dbReference type="Proteomes" id="UP001500665">
    <property type="component" value="Unassembled WGS sequence"/>
</dbReference>
<dbReference type="InterPro" id="IPR036291">
    <property type="entry name" value="NAD(P)-bd_dom_sf"/>
</dbReference>
<feature type="domain" description="Thioester reductase (TE)" evidence="1">
    <location>
        <begin position="8"/>
        <end position="247"/>
    </location>
</feature>
<dbReference type="InterPro" id="IPR050177">
    <property type="entry name" value="Lipid_A_modif_metabolic_enz"/>
</dbReference>
<accession>A0ABP4C2F8</accession>
<dbReference type="Pfam" id="PF07993">
    <property type="entry name" value="NAD_binding_4"/>
    <property type="match status" value="1"/>
</dbReference>
<comment type="caution">
    <text evidence="2">The sequence shown here is derived from an EMBL/GenBank/DDBJ whole genome shotgun (WGS) entry which is preliminary data.</text>
</comment>
<keyword evidence="3" id="KW-1185">Reference proteome</keyword>
<sequence length="355" mass="39118">MATHVIDGANGFVGSHLIGALLARGDEVVGLARASAEVVRRRVADALLCLGLDEALADRLRVRRFALDEPGAGLSGAAAAEVFAEPCTYWHNAALVTFFPRREEDLLAVNVAGSANTLEAYERYARPGSRYVSVGTAYQCGLDTRGVPEEWPEHAPPERFRNFYEYSKREAEIALARSRTARAGEALVVRLGVMVGHSRTGRALTDYGLYDFLRVMAFFARRSPGGRVRLPCHPDANVHLTPVDTTVARLLALADGDFARPVRHVVNGTSVRVRDLFAAVNARLPIELVPAAPEEIEADPFDRFEAVVNMRARYTATYFRHHYDFAWSQDAAPPAVTAETVDRLVSWYVREGLPE</sequence>
<protein>
    <recommendedName>
        <fullName evidence="1">Thioester reductase (TE) domain-containing protein</fullName>
    </recommendedName>
</protein>
<proteinExistence type="predicted"/>
<evidence type="ECO:0000313" key="3">
    <source>
        <dbReference type="Proteomes" id="UP001500665"/>
    </source>
</evidence>
<dbReference type="EMBL" id="BAAAHH010000021">
    <property type="protein sequence ID" value="GAA0958939.1"/>
    <property type="molecule type" value="Genomic_DNA"/>
</dbReference>
<dbReference type="PANTHER" id="PTHR43245">
    <property type="entry name" value="BIFUNCTIONAL POLYMYXIN RESISTANCE PROTEIN ARNA"/>
    <property type="match status" value="1"/>
</dbReference>
<dbReference type="InterPro" id="IPR013120">
    <property type="entry name" value="FAR_NAD-bd"/>
</dbReference>
<gene>
    <name evidence="2" type="ORF">GCM10009550_48170</name>
</gene>
<evidence type="ECO:0000313" key="2">
    <source>
        <dbReference type="EMBL" id="GAA0958939.1"/>
    </source>
</evidence>
<name>A0ABP4C2F8_9ACTN</name>
<evidence type="ECO:0000259" key="1">
    <source>
        <dbReference type="Pfam" id="PF07993"/>
    </source>
</evidence>
<dbReference type="SUPFAM" id="SSF51735">
    <property type="entry name" value="NAD(P)-binding Rossmann-fold domains"/>
    <property type="match status" value="1"/>
</dbReference>
<dbReference type="RefSeq" id="WP_344243197.1">
    <property type="nucleotide sequence ID" value="NZ_BAAAHH010000021.1"/>
</dbReference>
<reference evidence="3" key="1">
    <citation type="journal article" date="2019" name="Int. J. Syst. Evol. Microbiol.">
        <title>The Global Catalogue of Microorganisms (GCM) 10K type strain sequencing project: providing services to taxonomists for standard genome sequencing and annotation.</title>
        <authorList>
            <consortium name="The Broad Institute Genomics Platform"/>
            <consortium name="The Broad Institute Genome Sequencing Center for Infectious Disease"/>
            <person name="Wu L."/>
            <person name="Ma J."/>
        </authorList>
    </citation>
    <scope>NUCLEOTIDE SEQUENCE [LARGE SCALE GENOMIC DNA]</scope>
    <source>
        <strain evidence="3">JCM 10696</strain>
    </source>
</reference>
<dbReference type="Gene3D" id="3.40.50.720">
    <property type="entry name" value="NAD(P)-binding Rossmann-like Domain"/>
    <property type="match status" value="1"/>
</dbReference>
<dbReference type="PANTHER" id="PTHR43245:SF51">
    <property type="entry name" value="SHORT CHAIN DEHYDROGENASE_REDUCTASE FAMILY 42E, MEMBER 2"/>
    <property type="match status" value="1"/>
</dbReference>